<reference evidence="1" key="1">
    <citation type="submission" date="2020-08" db="EMBL/GenBank/DDBJ databases">
        <title>Multicomponent nature underlies the extraordinary mechanical properties of spider dragline silk.</title>
        <authorList>
            <person name="Kono N."/>
            <person name="Nakamura H."/>
            <person name="Mori M."/>
            <person name="Yoshida Y."/>
            <person name="Ohtoshi R."/>
            <person name="Malay A.D."/>
            <person name="Moran D.A.P."/>
            <person name="Tomita M."/>
            <person name="Numata K."/>
            <person name="Arakawa K."/>
        </authorList>
    </citation>
    <scope>NUCLEOTIDE SEQUENCE</scope>
</reference>
<organism evidence="1 2">
    <name type="scientific">Trichonephila clavipes</name>
    <name type="common">Golden silk orbweaver</name>
    <name type="synonym">Nephila clavipes</name>
    <dbReference type="NCBI Taxonomy" id="2585209"/>
    <lineage>
        <taxon>Eukaryota</taxon>
        <taxon>Metazoa</taxon>
        <taxon>Ecdysozoa</taxon>
        <taxon>Arthropoda</taxon>
        <taxon>Chelicerata</taxon>
        <taxon>Arachnida</taxon>
        <taxon>Araneae</taxon>
        <taxon>Araneomorphae</taxon>
        <taxon>Entelegynae</taxon>
        <taxon>Araneoidea</taxon>
        <taxon>Nephilidae</taxon>
        <taxon>Trichonephila</taxon>
    </lineage>
</organism>
<dbReference type="AlphaFoldDB" id="A0A8X6S586"/>
<dbReference type="Proteomes" id="UP000887159">
    <property type="component" value="Unassembled WGS sequence"/>
</dbReference>
<evidence type="ECO:0000313" key="2">
    <source>
        <dbReference type="Proteomes" id="UP000887159"/>
    </source>
</evidence>
<dbReference type="EMBL" id="BMAU01021221">
    <property type="protein sequence ID" value="GFY00738.1"/>
    <property type="molecule type" value="Genomic_DNA"/>
</dbReference>
<protein>
    <submittedName>
        <fullName evidence="1">Uncharacterized protein</fullName>
    </submittedName>
</protein>
<proteinExistence type="predicted"/>
<evidence type="ECO:0000313" key="1">
    <source>
        <dbReference type="EMBL" id="GFY00738.1"/>
    </source>
</evidence>
<name>A0A8X6S586_TRICX</name>
<gene>
    <name evidence="1" type="ORF">TNCV_2141301</name>
</gene>
<keyword evidence="2" id="KW-1185">Reference proteome</keyword>
<sequence length="98" mass="11192">MRSVLQRTKDHHILNTRSGQCRFIHRELGVDAQGPGRAQKALDKLDLTRFCGNKFQSTSTKGFRRSFAPRARNELKPALVAGPLTLSLPYLRNFLHYL</sequence>
<comment type="caution">
    <text evidence="1">The sequence shown here is derived from an EMBL/GenBank/DDBJ whole genome shotgun (WGS) entry which is preliminary data.</text>
</comment>
<accession>A0A8X6S586</accession>